<keyword evidence="1" id="KW-0472">Membrane</keyword>
<evidence type="ECO:0008006" key="4">
    <source>
        <dbReference type="Google" id="ProtNLM"/>
    </source>
</evidence>
<sequence>MSDDAVPAGALLLWTARTRPGRGRTGEIAAVVFGWLCLAAILIVLSWVLFRQVQLILLGIVYTVAGLVRSVGGARGRVVLHPDALEVRTVRTRRYPWSTLRSVELVEGRIEITPDGWVRHLPVPAREAPTAYATLTAWRADHGV</sequence>
<protein>
    <recommendedName>
        <fullName evidence="4">PH domain-containing protein</fullName>
    </recommendedName>
</protein>
<keyword evidence="3" id="KW-1185">Reference proteome</keyword>
<proteinExistence type="predicted"/>
<reference evidence="2 3" key="1">
    <citation type="submission" date="2020-07" db="EMBL/GenBank/DDBJ databases">
        <title>Sequencing the genomes of 1000 actinobacteria strains.</title>
        <authorList>
            <person name="Klenk H.-P."/>
        </authorList>
    </citation>
    <scope>NUCLEOTIDE SEQUENCE [LARGE SCALE GENOMIC DNA]</scope>
    <source>
        <strain evidence="2 3">DSM 100723</strain>
    </source>
</reference>
<name>A0A7W3IQ30_9ACTN</name>
<evidence type="ECO:0000313" key="3">
    <source>
        <dbReference type="Proteomes" id="UP000523079"/>
    </source>
</evidence>
<evidence type="ECO:0000256" key="1">
    <source>
        <dbReference type="SAM" id="Phobius"/>
    </source>
</evidence>
<organism evidence="2 3">
    <name type="scientific">Microlunatus kandeliicorticis</name>
    <dbReference type="NCBI Taxonomy" id="1759536"/>
    <lineage>
        <taxon>Bacteria</taxon>
        <taxon>Bacillati</taxon>
        <taxon>Actinomycetota</taxon>
        <taxon>Actinomycetes</taxon>
        <taxon>Propionibacteriales</taxon>
        <taxon>Propionibacteriaceae</taxon>
        <taxon>Microlunatus</taxon>
    </lineage>
</organism>
<dbReference type="RefSeq" id="WP_182558684.1">
    <property type="nucleotide sequence ID" value="NZ_JACGWT010000001.1"/>
</dbReference>
<gene>
    <name evidence="2" type="ORF">FHX74_000737</name>
</gene>
<keyword evidence="1" id="KW-1133">Transmembrane helix</keyword>
<accession>A0A7W3IQ30</accession>
<dbReference type="EMBL" id="JACGWT010000001">
    <property type="protein sequence ID" value="MBA8793143.1"/>
    <property type="molecule type" value="Genomic_DNA"/>
</dbReference>
<evidence type="ECO:0000313" key="2">
    <source>
        <dbReference type="EMBL" id="MBA8793143.1"/>
    </source>
</evidence>
<dbReference type="AlphaFoldDB" id="A0A7W3IQ30"/>
<feature type="transmembrane region" description="Helical" evidence="1">
    <location>
        <begin position="28"/>
        <end position="50"/>
    </location>
</feature>
<dbReference type="Proteomes" id="UP000523079">
    <property type="component" value="Unassembled WGS sequence"/>
</dbReference>
<comment type="caution">
    <text evidence="2">The sequence shown here is derived from an EMBL/GenBank/DDBJ whole genome shotgun (WGS) entry which is preliminary data.</text>
</comment>
<keyword evidence="1" id="KW-0812">Transmembrane</keyword>